<dbReference type="AlphaFoldDB" id="A0A6M3JIV7"/>
<sequence>MTYDEVLKRYNSPNKQDKLVRITCTCIPDMSYLVEVKERYKNCVGEITKLRTGKVYLHSTIAPQTYYFYPKDIEPFGSYQLNLFNN</sequence>
<proteinExistence type="predicted"/>
<gene>
    <name evidence="1" type="ORF">MM415A05268_0011</name>
</gene>
<name>A0A6M3JIV7_9ZZZZ</name>
<dbReference type="EMBL" id="MT141666">
    <property type="protein sequence ID" value="QJA68981.1"/>
    <property type="molecule type" value="Genomic_DNA"/>
</dbReference>
<accession>A0A6M3JIV7</accession>
<reference evidence="1" key="1">
    <citation type="submission" date="2020-03" db="EMBL/GenBank/DDBJ databases">
        <title>The deep terrestrial virosphere.</title>
        <authorList>
            <person name="Holmfeldt K."/>
            <person name="Nilsson E."/>
            <person name="Simone D."/>
            <person name="Lopez-Fernandez M."/>
            <person name="Wu X."/>
            <person name="de Brujin I."/>
            <person name="Lundin D."/>
            <person name="Andersson A."/>
            <person name="Bertilsson S."/>
            <person name="Dopson M."/>
        </authorList>
    </citation>
    <scope>NUCLEOTIDE SEQUENCE</scope>
    <source>
        <strain evidence="1">MM415A05268</strain>
    </source>
</reference>
<evidence type="ECO:0000313" key="1">
    <source>
        <dbReference type="EMBL" id="QJA68981.1"/>
    </source>
</evidence>
<protein>
    <submittedName>
        <fullName evidence="1">Uncharacterized protein</fullName>
    </submittedName>
</protein>
<organism evidence="1">
    <name type="scientific">viral metagenome</name>
    <dbReference type="NCBI Taxonomy" id="1070528"/>
    <lineage>
        <taxon>unclassified sequences</taxon>
        <taxon>metagenomes</taxon>
        <taxon>organismal metagenomes</taxon>
    </lineage>
</organism>